<evidence type="ECO:0000256" key="10">
    <source>
        <dbReference type="ARBA" id="ARBA00023303"/>
    </source>
</evidence>
<evidence type="ECO:0000256" key="3">
    <source>
        <dbReference type="ARBA" id="ARBA00022538"/>
    </source>
</evidence>
<dbReference type="Gene3D" id="3.40.50.720">
    <property type="entry name" value="NAD(P)-binding Rossmann-like Domain"/>
    <property type="match status" value="1"/>
</dbReference>
<sequence length="350" mass="38953">MFAIYTIRKLAAWIRKFNTASLVTSAVVLVLLSSCVIRLLEPDRFPSLFTAVWYVMTTVTTVGYGDLYPETVPGKLVAMLLFLLGIGLIGVVIGKVVDGFAAFTRRKEEGRMDYQGRNHIVMIGWSKKTQIAVDEVLDSDNAAEVVLIDELERAPLQRHRFHYIQGDPTDPGTLRRANAAYARSAILFADERIQDASLVDGKSLLVASTIESLAPNVYTTVEIMQEKHIPNFQHAKVNDFILSQETISRLAVRSALTSGITSLYNRLIRKGEEAGEGELYEVRPSRVWRTYGDAFEALLAEGATLIGDQHHLGVTQRLGEELPKDAKLYVLCEEKSYRIILSKYNAGGEA</sequence>
<dbReference type="EMBL" id="JBHUME010000002">
    <property type="protein sequence ID" value="MFD2611082.1"/>
    <property type="molecule type" value="Genomic_DNA"/>
</dbReference>
<reference evidence="15" key="1">
    <citation type="journal article" date="2019" name="Int. J. Syst. Evol. Microbiol.">
        <title>The Global Catalogue of Microorganisms (GCM) 10K type strain sequencing project: providing services to taxonomists for standard genome sequencing and annotation.</title>
        <authorList>
            <consortium name="The Broad Institute Genomics Platform"/>
            <consortium name="The Broad Institute Genome Sequencing Center for Infectious Disease"/>
            <person name="Wu L."/>
            <person name="Ma J."/>
        </authorList>
    </citation>
    <scope>NUCLEOTIDE SEQUENCE [LARGE SCALE GENOMIC DNA]</scope>
    <source>
        <strain evidence="15">KCTC 3950</strain>
    </source>
</reference>
<protein>
    <submittedName>
        <fullName evidence="14">Ion channel</fullName>
    </submittedName>
</protein>
<evidence type="ECO:0000256" key="2">
    <source>
        <dbReference type="ARBA" id="ARBA00022448"/>
    </source>
</evidence>
<dbReference type="SUPFAM" id="SSF51735">
    <property type="entry name" value="NAD(P)-binding Rossmann-fold domains"/>
    <property type="match status" value="1"/>
</dbReference>
<organism evidence="14 15">
    <name type="scientific">Paenibacillus gansuensis</name>
    <dbReference type="NCBI Taxonomy" id="306542"/>
    <lineage>
        <taxon>Bacteria</taxon>
        <taxon>Bacillati</taxon>
        <taxon>Bacillota</taxon>
        <taxon>Bacilli</taxon>
        <taxon>Bacillales</taxon>
        <taxon>Paenibacillaceae</taxon>
        <taxon>Paenibacillus</taxon>
    </lineage>
</organism>
<feature type="transmembrane region" description="Helical" evidence="12">
    <location>
        <begin position="47"/>
        <end position="64"/>
    </location>
</feature>
<dbReference type="Gene3D" id="1.10.287.70">
    <property type="match status" value="1"/>
</dbReference>
<dbReference type="Pfam" id="PF07885">
    <property type="entry name" value="Ion_trans_2"/>
    <property type="match status" value="1"/>
</dbReference>
<keyword evidence="4 12" id="KW-0812">Transmembrane</keyword>
<keyword evidence="15" id="KW-1185">Reference proteome</keyword>
<evidence type="ECO:0000256" key="4">
    <source>
        <dbReference type="ARBA" id="ARBA00022692"/>
    </source>
</evidence>
<evidence type="ECO:0000256" key="1">
    <source>
        <dbReference type="ARBA" id="ARBA00004651"/>
    </source>
</evidence>
<comment type="subcellular location">
    <subcellularLocation>
        <location evidence="1">Cell membrane</location>
        <topology evidence="1">Multi-pass membrane protein</topology>
    </subcellularLocation>
</comment>
<evidence type="ECO:0000256" key="9">
    <source>
        <dbReference type="ARBA" id="ARBA00023136"/>
    </source>
</evidence>
<accession>A0ABW5PAD8</accession>
<dbReference type="InterPro" id="IPR036291">
    <property type="entry name" value="NAD(P)-bd_dom_sf"/>
</dbReference>
<dbReference type="PANTHER" id="PTHR10027">
    <property type="entry name" value="CALCIUM-ACTIVATED POTASSIUM CHANNEL ALPHA CHAIN"/>
    <property type="match status" value="1"/>
</dbReference>
<keyword evidence="2" id="KW-0813">Transport</keyword>
<proteinExistence type="predicted"/>
<dbReference type="RefSeq" id="WP_377599384.1">
    <property type="nucleotide sequence ID" value="NZ_JBHUME010000002.1"/>
</dbReference>
<dbReference type="InterPro" id="IPR047871">
    <property type="entry name" value="K_chnl_Slo-like"/>
</dbReference>
<feature type="domain" description="RCK N-terminal" evidence="13">
    <location>
        <begin position="117"/>
        <end position="242"/>
    </location>
</feature>
<comment type="catalytic activity">
    <reaction evidence="11">
        <text>K(+)(in) = K(+)(out)</text>
        <dbReference type="Rhea" id="RHEA:29463"/>
        <dbReference type="ChEBI" id="CHEBI:29103"/>
    </reaction>
</comment>
<dbReference type="PRINTS" id="PR00169">
    <property type="entry name" value="KCHANNEL"/>
</dbReference>
<keyword evidence="3" id="KW-0633">Potassium transport</keyword>
<comment type="caution">
    <text evidence="14">The sequence shown here is derived from an EMBL/GenBank/DDBJ whole genome shotgun (WGS) entry which is preliminary data.</text>
</comment>
<keyword evidence="6" id="KW-0630">Potassium</keyword>
<keyword evidence="5" id="KW-0631">Potassium channel</keyword>
<dbReference type="InterPro" id="IPR013099">
    <property type="entry name" value="K_chnl_dom"/>
</dbReference>
<dbReference type="PANTHER" id="PTHR10027:SF10">
    <property type="entry name" value="SLOWPOKE 2, ISOFORM D"/>
    <property type="match status" value="1"/>
</dbReference>
<feature type="transmembrane region" description="Helical" evidence="12">
    <location>
        <begin position="76"/>
        <end position="97"/>
    </location>
</feature>
<keyword evidence="9 12" id="KW-0472">Membrane</keyword>
<evidence type="ECO:0000256" key="6">
    <source>
        <dbReference type="ARBA" id="ARBA00022958"/>
    </source>
</evidence>
<evidence type="ECO:0000256" key="5">
    <source>
        <dbReference type="ARBA" id="ARBA00022826"/>
    </source>
</evidence>
<evidence type="ECO:0000313" key="14">
    <source>
        <dbReference type="EMBL" id="MFD2611082.1"/>
    </source>
</evidence>
<dbReference type="PROSITE" id="PS51201">
    <property type="entry name" value="RCK_N"/>
    <property type="match status" value="1"/>
</dbReference>
<dbReference type="Pfam" id="PF02254">
    <property type="entry name" value="TrkA_N"/>
    <property type="match status" value="1"/>
</dbReference>
<dbReference type="SUPFAM" id="SSF81324">
    <property type="entry name" value="Voltage-gated potassium channels"/>
    <property type="match status" value="1"/>
</dbReference>
<gene>
    <name evidence="14" type="ORF">ACFSUF_01435</name>
</gene>
<evidence type="ECO:0000256" key="12">
    <source>
        <dbReference type="SAM" id="Phobius"/>
    </source>
</evidence>
<evidence type="ECO:0000313" key="15">
    <source>
        <dbReference type="Proteomes" id="UP001597541"/>
    </source>
</evidence>
<evidence type="ECO:0000256" key="8">
    <source>
        <dbReference type="ARBA" id="ARBA00023065"/>
    </source>
</evidence>
<name>A0ABW5PAD8_9BACL</name>
<keyword evidence="10" id="KW-0407">Ion channel</keyword>
<evidence type="ECO:0000256" key="11">
    <source>
        <dbReference type="ARBA" id="ARBA00034430"/>
    </source>
</evidence>
<feature type="transmembrane region" description="Helical" evidence="12">
    <location>
        <begin position="20"/>
        <end position="40"/>
    </location>
</feature>
<dbReference type="Proteomes" id="UP001597541">
    <property type="component" value="Unassembled WGS sequence"/>
</dbReference>
<dbReference type="InterPro" id="IPR003148">
    <property type="entry name" value="RCK_N"/>
</dbReference>
<keyword evidence="7 12" id="KW-1133">Transmembrane helix</keyword>
<evidence type="ECO:0000259" key="13">
    <source>
        <dbReference type="PROSITE" id="PS51201"/>
    </source>
</evidence>
<keyword evidence="8" id="KW-0406">Ion transport</keyword>
<evidence type="ECO:0000256" key="7">
    <source>
        <dbReference type="ARBA" id="ARBA00022989"/>
    </source>
</evidence>